<dbReference type="PANTHER" id="PTHR14388">
    <property type="entry name" value="T CELL-SPECIFIC ADAPTER PROTEIN TSAD"/>
    <property type="match status" value="1"/>
</dbReference>
<evidence type="ECO:0000256" key="1">
    <source>
        <dbReference type="SAM" id="MobiDB-lite"/>
    </source>
</evidence>
<proteinExistence type="predicted"/>
<accession>A0AAN9Y0Y7</accession>
<dbReference type="EMBL" id="JBBCAQ010000036">
    <property type="protein sequence ID" value="KAK7576558.1"/>
    <property type="molecule type" value="Genomic_DNA"/>
</dbReference>
<name>A0AAN9Y0Y7_9HEMI</name>
<reference evidence="2 3" key="1">
    <citation type="submission" date="2024-03" db="EMBL/GenBank/DDBJ databases">
        <title>Adaptation during the transition from Ophiocordyceps entomopathogen to insect associate is accompanied by gene loss and intensified selection.</title>
        <authorList>
            <person name="Ward C.M."/>
            <person name="Onetto C.A."/>
            <person name="Borneman A.R."/>
        </authorList>
    </citation>
    <scope>NUCLEOTIDE SEQUENCE [LARGE SCALE GENOMIC DNA]</scope>
    <source>
        <strain evidence="2">AWRI1</strain>
        <tissue evidence="2">Single Adult Female</tissue>
    </source>
</reference>
<gene>
    <name evidence="2" type="ORF">V9T40_012844</name>
</gene>
<evidence type="ECO:0000313" key="3">
    <source>
        <dbReference type="Proteomes" id="UP001367676"/>
    </source>
</evidence>
<dbReference type="GO" id="GO:0005737">
    <property type="term" value="C:cytoplasm"/>
    <property type="evidence" value="ECO:0007669"/>
    <property type="project" value="TreeGrafter"/>
</dbReference>
<dbReference type="Proteomes" id="UP001367676">
    <property type="component" value="Unassembled WGS sequence"/>
</dbReference>
<feature type="region of interest" description="Disordered" evidence="1">
    <location>
        <begin position="291"/>
        <end position="322"/>
    </location>
</feature>
<dbReference type="AlphaFoldDB" id="A0AAN9Y0Y7"/>
<comment type="caution">
    <text evidence="2">The sequence shown here is derived from an EMBL/GenBank/DDBJ whole genome shotgun (WGS) entry which is preliminary data.</text>
</comment>
<sequence length="322" mass="36857">MLEQVLKEMYIDPELLEALDEDDKETLLCLMKSEQIKRRAQQIQKWKEWDAEEALKIDTNKLPYRPQKKGGKSVKWLLDDSGEVVVDEIRTLYLDDLGENEELQMNDTRIPTSETDSKSEQIITNNEVKSIEAGELPETDKLHHKTADARLSNATNTLKNSDSTIPKNYSQTDISTEEVAAIDLKDVKNSTSTRLICSEQRSVLRELSSNEVRKVAKQVAEWEIRSGQNGSKPSSEVIRRAKPVVRIVRSNEPVDETDELRWRAQMRKANEVEARIRNITRLAREEHRRSLIENGNEPFAKLDISDKTSTSPTVKDSDVSKL</sequence>
<protein>
    <submittedName>
        <fullName evidence="2">Uncharacterized protein</fullName>
    </submittedName>
</protein>
<keyword evidence="3" id="KW-1185">Reference proteome</keyword>
<evidence type="ECO:0000313" key="2">
    <source>
        <dbReference type="EMBL" id="KAK7576558.1"/>
    </source>
</evidence>
<organism evidence="2 3">
    <name type="scientific">Parthenolecanium corni</name>
    <dbReference type="NCBI Taxonomy" id="536013"/>
    <lineage>
        <taxon>Eukaryota</taxon>
        <taxon>Metazoa</taxon>
        <taxon>Ecdysozoa</taxon>
        <taxon>Arthropoda</taxon>
        <taxon>Hexapoda</taxon>
        <taxon>Insecta</taxon>
        <taxon>Pterygota</taxon>
        <taxon>Neoptera</taxon>
        <taxon>Paraneoptera</taxon>
        <taxon>Hemiptera</taxon>
        <taxon>Sternorrhyncha</taxon>
        <taxon>Coccoidea</taxon>
        <taxon>Coccidae</taxon>
        <taxon>Parthenolecanium</taxon>
    </lineage>
</organism>
<dbReference type="PANTHER" id="PTHR14388:SF17">
    <property type="entry name" value="SH2 DOMAIN-CONTAINING PROTEIN"/>
    <property type="match status" value="1"/>
</dbReference>